<organism evidence="2">
    <name type="scientific">Anguilla anguilla</name>
    <name type="common">European freshwater eel</name>
    <name type="synonym">Muraena anguilla</name>
    <dbReference type="NCBI Taxonomy" id="7936"/>
    <lineage>
        <taxon>Eukaryota</taxon>
        <taxon>Metazoa</taxon>
        <taxon>Chordata</taxon>
        <taxon>Craniata</taxon>
        <taxon>Vertebrata</taxon>
        <taxon>Euteleostomi</taxon>
        <taxon>Actinopterygii</taxon>
        <taxon>Neopterygii</taxon>
        <taxon>Teleostei</taxon>
        <taxon>Anguilliformes</taxon>
        <taxon>Anguillidae</taxon>
        <taxon>Anguilla</taxon>
    </lineage>
</organism>
<name>A0A0E9PEE1_ANGAN</name>
<dbReference type="EMBL" id="GBXM01105698">
    <property type="protein sequence ID" value="JAH02879.1"/>
    <property type="molecule type" value="Transcribed_RNA"/>
</dbReference>
<evidence type="ECO:0000313" key="2">
    <source>
        <dbReference type="EMBL" id="JAH02879.1"/>
    </source>
</evidence>
<reference evidence="2" key="2">
    <citation type="journal article" date="2015" name="Fish Shellfish Immunol.">
        <title>Early steps in the European eel (Anguilla anguilla)-Vibrio vulnificus interaction in the gills: Role of the RtxA13 toxin.</title>
        <authorList>
            <person name="Callol A."/>
            <person name="Pajuelo D."/>
            <person name="Ebbesson L."/>
            <person name="Teles M."/>
            <person name="MacKenzie S."/>
            <person name="Amaro C."/>
        </authorList>
    </citation>
    <scope>NUCLEOTIDE SEQUENCE</scope>
</reference>
<feature type="compositionally biased region" description="Polar residues" evidence="1">
    <location>
        <begin position="28"/>
        <end position="39"/>
    </location>
</feature>
<proteinExistence type="predicted"/>
<accession>A0A0E9PEE1</accession>
<evidence type="ECO:0000256" key="1">
    <source>
        <dbReference type="SAM" id="MobiDB-lite"/>
    </source>
</evidence>
<evidence type="ECO:0008006" key="3">
    <source>
        <dbReference type="Google" id="ProtNLM"/>
    </source>
</evidence>
<dbReference type="AlphaFoldDB" id="A0A0E9PEE1"/>
<reference evidence="2" key="1">
    <citation type="submission" date="2014-11" db="EMBL/GenBank/DDBJ databases">
        <authorList>
            <person name="Amaro Gonzalez C."/>
        </authorList>
    </citation>
    <scope>NUCLEOTIDE SEQUENCE</scope>
</reference>
<feature type="region of interest" description="Disordered" evidence="1">
    <location>
        <begin position="28"/>
        <end position="49"/>
    </location>
</feature>
<protein>
    <recommendedName>
        <fullName evidence="3">Reverse transcriptase domain-containing protein</fullName>
    </recommendedName>
</protein>
<sequence length="49" mass="5412">MLPLGRVFRKYGMSFRCYADDAQLYQNTGPTPSAASSELTPALRRYGPG</sequence>